<reference evidence="2 3" key="1">
    <citation type="journal article" date="2019" name="PLoS ONE">
        <title>Comparative genome analysis indicates high evolutionary potential of pathogenicity genes in Colletotrichum tanaceti.</title>
        <authorList>
            <person name="Lelwala R.V."/>
            <person name="Korhonen P.K."/>
            <person name="Young N.D."/>
            <person name="Scott J.B."/>
            <person name="Ades P.A."/>
            <person name="Gasser R.B."/>
            <person name="Taylor P.W.J."/>
        </authorList>
    </citation>
    <scope>NUCLEOTIDE SEQUENCE [LARGE SCALE GENOMIC DNA]</scope>
    <source>
        <strain evidence="2">BRIP57314</strain>
    </source>
</reference>
<name>A0A4U6XQF8_9PEZI</name>
<accession>A0A4U6XQF8</accession>
<gene>
    <name evidence="2" type="ORF">CTA1_11088</name>
</gene>
<evidence type="ECO:0000256" key="1">
    <source>
        <dbReference type="SAM" id="MobiDB-lite"/>
    </source>
</evidence>
<evidence type="ECO:0000313" key="2">
    <source>
        <dbReference type="EMBL" id="TKW58083.1"/>
    </source>
</evidence>
<dbReference type="Proteomes" id="UP000310108">
    <property type="component" value="Unassembled WGS sequence"/>
</dbReference>
<keyword evidence="3" id="KW-1185">Reference proteome</keyword>
<dbReference type="AlphaFoldDB" id="A0A4U6XQF8"/>
<dbReference type="EMBL" id="PJEX01000030">
    <property type="protein sequence ID" value="TKW58083.1"/>
    <property type="molecule type" value="Genomic_DNA"/>
</dbReference>
<sequence length="609" mass="65971">MYLEKSLQKKKVTNPCLYLNPPPRGWPVSIESGPVFVETPPSPPCALMTIMNVIDTLSLVANGAGIVGLADVVLKRSTELYDLYSRCKGASESRTRLLAEIQGSADIAIRARSLLDDLRASGIPVQEGHCLAEITSILGRFNQEFDVLSRLVTSARVSAGDGLVARVTRNLKWTMNEPAVAQACGQLHSLTASLTAALAVAGGVEGHRRPSPAHPGIIHRRKKSSRGKTRYHLIATESTGARSRAGALPAGPSTTQEALLGAEYRVARREELIRLLERENDTVAMTAPVEEDVTVSLVLMKDSLLEAIGCSVDLIVPDHVATFVAEILDQVLVQAHLSSANRLGKRLRGPTPAPALTGGLPGLGNAAQTSSGSARLGPWMSTFAFGKPDGSYSKTPTLRTAADTGDVRCLVQEMTGQTSAGFIRATLIQGSNKLVSKVLYFSIAFQPRNGSFGRYVTLEFVSLWFHMMSLLRPPIEQPVWMLSSSDYLQSWTINAIVKQPHRSHSETLAPPTASQTGILWSLVQEMMRRTHTRLICATLIEGDDGFVPEIVYFNIAPSSRNESWRRHVTLEVFLVSDDEPAAPVYLTARVDVLVAPRDSPSALADSMLP</sequence>
<organism evidence="2 3">
    <name type="scientific">Colletotrichum tanaceti</name>
    <dbReference type="NCBI Taxonomy" id="1306861"/>
    <lineage>
        <taxon>Eukaryota</taxon>
        <taxon>Fungi</taxon>
        <taxon>Dikarya</taxon>
        <taxon>Ascomycota</taxon>
        <taxon>Pezizomycotina</taxon>
        <taxon>Sordariomycetes</taxon>
        <taxon>Hypocreomycetidae</taxon>
        <taxon>Glomerellales</taxon>
        <taxon>Glomerellaceae</taxon>
        <taxon>Colletotrichum</taxon>
        <taxon>Colletotrichum destructivum species complex</taxon>
    </lineage>
</organism>
<proteinExistence type="predicted"/>
<evidence type="ECO:0000313" key="3">
    <source>
        <dbReference type="Proteomes" id="UP000310108"/>
    </source>
</evidence>
<feature type="region of interest" description="Disordered" evidence="1">
    <location>
        <begin position="344"/>
        <end position="373"/>
    </location>
</feature>
<protein>
    <recommendedName>
        <fullName evidence="4">Fungal N-terminal domain-containing protein</fullName>
    </recommendedName>
</protein>
<comment type="caution">
    <text evidence="2">The sequence shown here is derived from an EMBL/GenBank/DDBJ whole genome shotgun (WGS) entry which is preliminary data.</text>
</comment>
<evidence type="ECO:0008006" key="4">
    <source>
        <dbReference type="Google" id="ProtNLM"/>
    </source>
</evidence>
<feature type="compositionally biased region" description="Low complexity" evidence="1">
    <location>
        <begin position="354"/>
        <end position="367"/>
    </location>
</feature>